<keyword evidence="5" id="KW-0503">Monooxygenase</keyword>
<keyword evidence="9" id="KW-1185">Reference proteome</keyword>
<evidence type="ECO:0000256" key="4">
    <source>
        <dbReference type="ARBA" id="ARBA00023002"/>
    </source>
</evidence>
<dbReference type="GO" id="GO:0071949">
    <property type="term" value="F:FAD binding"/>
    <property type="evidence" value="ECO:0007669"/>
    <property type="project" value="InterPro"/>
</dbReference>
<accession>A0A9P7B5P5</accession>
<dbReference type="OrthoDB" id="47494at2759"/>
<evidence type="ECO:0000313" key="9">
    <source>
        <dbReference type="Proteomes" id="UP000777482"/>
    </source>
</evidence>
<organism evidence="8 9">
    <name type="scientific">Rhodotorula mucilaginosa</name>
    <name type="common">Yeast</name>
    <name type="synonym">Rhodotorula rubra</name>
    <dbReference type="NCBI Taxonomy" id="5537"/>
    <lineage>
        <taxon>Eukaryota</taxon>
        <taxon>Fungi</taxon>
        <taxon>Dikarya</taxon>
        <taxon>Basidiomycota</taxon>
        <taxon>Pucciniomycotina</taxon>
        <taxon>Microbotryomycetes</taxon>
        <taxon>Sporidiobolales</taxon>
        <taxon>Sporidiobolaceae</taxon>
        <taxon>Rhodotorula</taxon>
    </lineage>
</organism>
<dbReference type="Proteomes" id="UP000777482">
    <property type="component" value="Unassembled WGS sequence"/>
</dbReference>
<dbReference type="PANTHER" id="PTHR13789:SF314">
    <property type="entry name" value="FAD-BINDING DOMAIN-CONTAINING PROTEIN"/>
    <property type="match status" value="1"/>
</dbReference>
<name>A0A9P7B5P5_RHOMI</name>
<keyword evidence="2" id="KW-0285">Flavoprotein</keyword>
<dbReference type="EMBL" id="PUHQ01000047">
    <property type="protein sequence ID" value="KAG0660146.1"/>
    <property type="molecule type" value="Genomic_DNA"/>
</dbReference>
<sequence>MPNADSSQLDVVVIGAGIAGLAAATALRHHNVTVLEQSRLKEEVGAAIHLGPNAAKIALGWGMSLDNLNSPETQWADDAIPSDQYHELGHDGKTHFKIPIFARKEFGAPWLLNHRVDLHNELRRLATTEAGEGKPATVRTAARVVQIDPEAGVVELADGEKIHADVIIAADGIHSVGRTAVLGQKLVANRSGHSAYRALIPRDRLLDNPRALAILDGDEKGMGLTTFMGSDRRLVAYPCRKGTLLNIVAIVPDSEAESSTEEWHVQGDPEKLLKSFENFCDDAKFILRAAPSCNLWQLREQDPLETWTKGRVILIGDAAHAMLPHQGQGGGQAIEDAEALAVVLPTSTPASAVPERLQLAEKIRYERATRIQSYSREKALGPKPGEKVVNAQEHAAYNFGYAGARGYAEKHGIALPASA</sequence>
<dbReference type="InterPro" id="IPR050493">
    <property type="entry name" value="FAD-dep_Monooxygenase_BioMet"/>
</dbReference>
<dbReference type="AlphaFoldDB" id="A0A9P7B5P5"/>
<reference evidence="8 9" key="1">
    <citation type="submission" date="2020-11" db="EMBL/GenBank/DDBJ databases">
        <title>Kefir isolates.</title>
        <authorList>
            <person name="Marcisauskas S."/>
            <person name="Kim Y."/>
            <person name="Blasche S."/>
        </authorList>
    </citation>
    <scope>NUCLEOTIDE SEQUENCE [LARGE SCALE GENOMIC DNA]</scope>
    <source>
        <strain evidence="8 9">KR</strain>
    </source>
</reference>
<dbReference type="Pfam" id="PF01494">
    <property type="entry name" value="FAD_binding_3"/>
    <property type="match status" value="1"/>
</dbReference>
<evidence type="ECO:0000256" key="2">
    <source>
        <dbReference type="ARBA" id="ARBA00022630"/>
    </source>
</evidence>
<evidence type="ECO:0000256" key="3">
    <source>
        <dbReference type="ARBA" id="ARBA00022827"/>
    </source>
</evidence>
<dbReference type="GO" id="GO:0004497">
    <property type="term" value="F:monooxygenase activity"/>
    <property type="evidence" value="ECO:0007669"/>
    <property type="project" value="UniProtKB-KW"/>
</dbReference>
<dbReference type="PRINTS" id="PR00420">
    <property type="entry name" value="RNGMNOXGNASE"/>
</dbReference>
<evidence type="ECO:0000259" key="7">
    <source>
        <dbReference type="Pfam" id="PF01494"/>
    </source>
</evidence>
<dbReference type="PANTHER" id="PTHR13789">
    <property type="entry name" value="MONOOXYGENASE"/>
    <property type="match status" value="1"/>
</dbReference>
<dbReference type="InterPro" id="IPR006076">
    <property type="entry name" value="FAD-dep_OxRdtase"/>
</dbReference>
<proteinExistence type="inferred from homology"/>
<evidence type="ECO:0008006" key="10">
    <source>
        <dbReference type="Google" id="ProtNLM"/>
    </source>
</evidence>
<keyword evidence="4" id="KW-0560">Oxidoreductase</keyword>
<dbReference type="InterPro" id="IPR002938">
    <property type="entry name" value="FAD-bd"/>
</dbReference>
<comment type="caution">
    <text evidence="8">The sequence shown here is derived from an EMBL/GenBank/DDBJ whole genome shotgun (WGS) entry which is preliminary data.</text>
</comment>
<dbReference type="Pfam" id="PF01266">
    <property type="entry name" value="DAO"/>
    <property type="match status" value="1"/>
</dbReference>
<protein>
    <recommendedName>
        <fullName evidence="10">FAD-binding domain-containing protein</fullName>
    </recommendedName>
</protein>
<comment type="similarity">
    <text evidence="1">Belongs to the paxM FAD-dependent monooxygenase family.</text>
</comment>
<dbReference type="Gene3D" id="3.50.50.60">
    <property type="entry name" value="FAD/NAD(P)-binding domain"/>
    <property type="match status" value="1"/>
</dbReference>
<evidence type="ECO:0000259" key="6">
    <source>
        <dbReference type="Pfam" id="PF01266"/>
    </source>
</evidence>
<evidence type="ECO:0000256" key="1">
    <source>
        <dbReference type="ARBA" id="ARBA00007992"/>
    </source>
</evidence>
<feature type="domain" description="FAD dependent oxidoreductase" evidence="6">
    <location>
        <begin position="10"/>
        <end position="40"/>
    </location>
</feature>
<keyword evidence="3" id="KW-0274">FAD</keyword>
<evidence type="ECO:0000256" key="5">
    <source>
        <dbReference type="ARBA" id="ARBA00023033"/>
    </source>
</evidence>
<dbReference type="InterPro" id="IPR036188">
    <property type="entry name" value="FAD/NAD-bd_sf"/>
</dbReference>
<feature type="domain" description="FAD-binding" evidence="7">
    <location>
        <begin position="136"/>
        <end position="371"/>
    </location>
</feature>
<dbReference type="SUPFAM" id="SSF51905">
    <property type="entry name" value="FAD/NAD(P)-binding domain"/>
    <property type="match status" value="1"/>
</dbReference>
<gene>
    <name evidence="8" type="ORF">C6P46_004776</name>
</gene>
<dbReference type="SUPFAM" id="SSF54373">
    <property type="entry name" value="FAD-linked reductases, C-terminal domain"/>
    <property type="match status" value="1"/>
</dbReference>
<evidence type="ECO:0000313" key="8">
    <source>
        <dbReference type="EMBL" id="KAG0660146.1"/>
    </source>
</evidence>